<reference evidence="2" key="1">
    <citation type="journal article" date="2014" name="Front. Microbiol.">
        <title>High frequency of phylogenetically diverse reductive dehalogenase-homologous genes in deep subseafloor sedimentary metagenomes.</title>
        <authorList>
            <person name="Kawai M."/>
            <person name="Futagami T."/>
            <person name="Toyoda A."/>
            <person name="Takaki Y."/>
            <person name="Nishi S."/>
            <person name="Hori S."/>
            <person name="Arai W."/>
            <person name="Tsubouchi T."/>
            <person name="Morono Y."/>
            <person name="Uchiyama I."/>
            <person name="Ito T."/>
            <person name="Fujiyama A."/>
            <person name="Inagaki F."/>
            <person name="Takami H."/>
        </authorList>
    </citation>
    <scope>NUCLEOTIDE SEQUENCE</scope>
    <source>
        <strain evidence="2">Expedition CK06-06</strain>
    </source>
</reference>
<evidence type="ECO:0000313" key="2">
    <source>
        <dbReference type="EMBL" id="GAH86466.1"/>
    </source>
</evidence>
<name>X1IVM8_9ZZZZ</name>
<evidence type="ECO:0000256" key="1">
    <source>
        <dbReference type="SAM" id="MobiDB-lite"/>
    </source>
</evidence>
<comment type="caution">
    <text evidence="2">The sequence shown here is derived from an EMBL/GenBank/DDBJ whole genome shotgun (WGS) entry which is preliminary data.</text>
</comment>
<feature type="non-terminal residue" evidence="2">
    <location>
        <position position="1"/>
    </location>
</feature>
<sequence>VVLIYFKDEPTFFARIESIEPDIKKDWFIVEFLILAIPLRAVIWILREEYINGVPFTMEGNPVRIEAVNPLPSESDSEDRKKWAPQKEPAQQGGKVIPFAKPKKDDTKVT</sequence>
<dbReference type="EMBL" id="BARU01038605">
    <property type="protein sequence ID" value="GAH86466.1"/>
    <property type="molecule type" value="Genomic_DNA"/>
</dbReference>
<organism evidence="2">
    <name type="scientific">marine sediment metagenome</name>
    <dbReference type="NCBI Taxonomy" id="412755"/>
    <lineage>
        <taxon>unclassified sequences</taxon>
        <taxon>metagenomes</taxon>
        <taxon>ecological metagenomes</taxon>
    </lineage>
</organism>
<proteinExistence type="predicted"/>
<protein>
    <submittedName>
        <fullName evidence="2">Uncharacterized protein</fullName>
    </submittedName>
</protein>
<accession>X1IVM8</accession>
<dbReference type="AlphaFoldDB" id="X1IVM8"/>
<gene>
    <name evidence="2" type="ORF">S03H2_59970</name>
</gene>
<feature type="region of interest" description="Disordered" evidence="1">
    <location>
        <begin position="68"/>
        <end position="110"/>
    </location>
</feature>